<name>A0A481Z2D3_9VIRU</name>
<sequence>MLKKRKVTVTAVGIGAVLYNKRYIIAQKSLENENISKNLHVQKLFNWLVRCNSERSFLYESTKKTIERSSLVKTMIQKEFPIDNHNWVLDDEYFEPYSNDTLSYNLVHPIVYFDKKEYAWWRKNKRKNDEFFSESKSRILKYLFSWFRTIYEFMFAGEKYLKTKLIIKNTCDDFDVNYENVTTIHNNFLGLAGVINMFGQIILVLNDDFHNISTNSKKFVLAHEFHHVKQNDTLLVINLTENEYGIDEINELMKIREMKCDIKASLHFDINYVKGSISFLNRVLLEKGFQGGDDHPSTSDRFAQSLNIYIQKKGIYIMPQFQPLFCNTVNLLWGSFCTTIATIKHLNKNYNFIVGEHDSLTFDYEHVSNDDDDLFSLD</sequence>
<proteinExistence type="predicted"/>
<dbReference type="EMBL" id="MK500429">
    <property type="protein sequence ID" value="QBK89604.1"/>
    <property type="molecule type" value="Genomic_DNA"/>
</dbReference>
<accession>A0A481Z2D3</accession>
<gene>
    <name evidence="1" type="ORF">LCPAC001_01140</name>
</gene>
<evidence type="ECO:0000313" key="1">
    <source>
        <dbReference type="EMBL" id="QBK89604.1"/>
    </source>
</evidence>
<organism evidence="1">
    <name type="scientific">Pithovirus LCPAC001</name>
    <dbReference type="NCBI Taxonomy" id="2506585"/>
    <lineage>
        <taxon>Viruses</taxon>
        <taxon>Pithoviruses</taxon>
    </lineage>
</organism>
<reference evidence="1" key="1">
    <citation type="journal article" date="2019" name="MBio">
        <title>Virus Genomes from Deep Sea Sediments Expand the Ocean Megavirome and Support Independent Origins of Viral Gigantism.</title>
        <authorList>
            <person name="Backstrom D."/>
            <person name="Yutin N."/>
            <person name="Jorgensen S.L."/>
            <person name="Dharamshi J."/>
            <person name="Homa F."/>
            <person name="Zaremba-Niedwiedzka K."/>
            <person name="Spang A."/>
            <person name="Wolf Y.I."/>
            <person name="Koonin E.V."/>
            <person name="Ettema T.J."/>
        </authorList>
    </citation>
    <scope>NUCLEOTIDE SEQUENCE</scope>
</reference>
<protein>
    <submittedName>
        <fullName evidence="1">Uncharacterized protein</fullName>
    </submittedName>
</protein>